<dbReference type="SUPFAM" id="SSF50199">
    <property type="entry name" value="Staphylococcal nuclease"/>
    <property type="match status" value="1"/>
</dbReference>
<name>A0A6C0E6L6_9ZZZZ</name>
<dbReference type="InterPro" id="IPR016071">
    <property type="entry name" value="Staphylococal_nuclease_OB-fold"/>
</dbReference>
<feature type="domain" description="TNase-like" evidence="1">
    <location>
        <begin position="75"/>
        <end position="197"/>
    </location>
</feature>
<dbReference type="InterPro" id="IPR035437">
    <property type="entry name" value="SNase_OB-fold_sf"/>
</dbReference>
<evidence type="ECO:0000259" key="1">
    <source>
        <dbReference type="PROSITE" id="PS50830"/>
    </source>
</evidence>
<dbReference type="EMBL" id="MN739749">
    <property type="protein sequence ID" value="QHT24816.1"/>
    <property type="molecule type" value="Genomic_DNA"/>
</dbReference>
<accession>A0A6C0E6L6</accession>
<proteinExistence type="predicted"/>
<dbReference type="SMART" id="SM00318">
    <property type="entry name" value="SNc"/>
    <property type="match status" value="1"/>
</dbReference>
<dbReference type="PROSITE" id="PS50830">
    <property type="entry name" value="TNASE_3"/>
    <property type="match status" value="1"/>
</dbReference>
<sequence>MKFGLFNCFRSSKKDRSIKTQNRSVVDVDLDLGVIDDLSDETNEKNNKIKFAANDLSHEILDKNVSVDFFNLDNKKYSAKCVKCYDGDTIHLIFKYPDNETGKLWKWRCRISGIDTPEIKSLNTQEKELATTARDCLTSLILNKNVIAHAHGFDKYGRLLVDVYVNVDGSQINVSEYLINKGYARPYFGGTKSDWSI</sequence>
<dbReference type="Gene3D" id="2.40.50.90">
    <property type="match status" value="1"/>
</dbReference>
<dbReference type="AlphaFoldDB" id="A0A6C0E6L6"/>
<reference evidence="2" key="1">
    <citation type="journal article" date="2020" name="Nature">
        <title>Giant virus diversity and host interactions through global metagenomics.</title>
        <authorList>
            <person name="Schulz F."/>
            <person name="Roux S."/>
            <person name="Paez-Espino D."/>
            <person name="Jungbluth S."/>
            <person name="Walsh D.A."/>
            <person name="Denef V.J."/>
            <person name="McMahon K.D."/>
            <person name="Konstantinidis K.T."/>
            <person name="Eloe-Fadrosh E.A."/>
            <person name="Kyrpides N.C."/>
            <person name="Woyke T."/>
        </authorList>
    </citation>
    <scope>NUCLEOTIDE SEQUENCE</scope>
    <source>
        <strain evidence="2">GVMAG-M-3300023179-150</strain>
    </source>
</reference>
<dbReference type="Pfam" id="PF00565">
    <property type="entry name" value="SNase"/>
    <property type="match status" value="1"/>
</dbReference>
<protein>
    <recommendedName>
        <fullName evidence="1">TNase-like domain-containing protein</fullName>
    </recommendedName>
</protein>
<organism evidence="2">
    <name type="scientific">viral metagenome</name>
    <dbReference type="NCBI Taxonomy" id="1070528"/>
    <lineage>
        <taxon>unclassified sequences</taxon>
        <taxon>metagenomes</taxon>
        <taxon>organismal metagenomes</taxon>
    </lineage>
</organism>
<evidence type="ECO:0000313" key="2">
    <source>
        <dbReference type="EMBL" id="QHT24816.1"/>
    </source>
</evidence>